<evidence type="ECO:0000313" key="4">
    <source>
        <dbReference type="EMBL" id="TYQ04792.1"/>
    </source>
</evidence>
<dbReference type="PIRSF" id="PIRSF029755">
    <property type="entry name" value="UCP029755"/>
    <property type="match status" value="1"/>
</dbReference>
<dbReference type="AlphaFoldDB" id="A0A652YQK7"/>
<dbReference type="InterPro" id="IPR038021">
    <property type="entry name" value="Putative_hydro-lyase"/>
</dbReference>
<dbReference type="Gene3D" id="3.40.1640.10">
    <property type="entry name" value="PSTPO5379-like"/>
    <property type="match status" value="1"/>
</dbReference>
<dbReference type="InterPro" id="IPR016938">
    <property type="entry name" value="UPF0317"/>
</dbReference>
<sequence length="264" mass="28629">MIENRTNPDPRSARAGFRAGDVFPTSGIAPGFAQTNLIAVPKDWAYDVLLFTQRNPKPCPVLDVTDAGDFTTILAPGADIRTDFPLYRVWVDGELTAEIPDATPYWRDDLVAFHIGCSFTFEHPLMAAGIPLRHVEQNRNVPMYITNRECRSAGRVSGPTVVSMRPVPADQVEQARSITARMPAVHGAPIHIGDPAELGISDLSRPDFGDAVELQPGDVPMFWACGVTPQAAVMASKLPFAITHAPGHMLVTDAPDSDYTLDLA</sequence>
<dbReference type="SUPFAM" id="SSF160920">
    <property type="entry name" value="PSTPO5379-like"/>
    <property type="match status" value="1"/>
</dbReference>
<dbReference type="Gene3D" id="3.30.2040.10">
    <property type="entry name" value="PSTPO5379-like domain"/>
    <property type="match status" value="1"/>
</dbReference>
<comment type="similarity">
    <text evidence="1 3">Belongs to the D-glutamate cyclase family.</text>
</comment>
<evidence type="ECO:0000256" key="2">
    <source>
        <dbReference type="ARBA" id="ARBA00023239"/>
    </source>
</evidence>
<dbReference type="PANTHER" id="PTHR32022">
    <property type="entry name" value="D-GLUTAMATE CYCLASE, MITOCHONDRIAL"/>
    <property type="match status" value="1"/>
</dbReference>
<dbReference type="EC" id="4.2.1.-" evidence="3"/>
<dbReference type="EMBL" id="VNIQ01000003">
    <property type="protein sequence ID" value="TYQ04792.1"/>
    <property type="molecule type" value="Genomic_DNA"/>
</dbReference>
<name>A0A652YQK7_NOCGL</name>
<dbReference type="Pfam" id="PF07286">
    <property type="entry name" value="D-Glu_cyclase"/>
    <property type="match status" value="1"/>
</dbReference>
<dbReference type="InterPro" id="IPR009906">
    <property type="entry name" value="D-Glu_cyclase"/>
</dbReference>
<keyword evidence="2 3" id="KW-0456">Lyase</keyword>
<dbReference type="HAMAP" id="MF_01830">
    <property type="entry name" value="Hydro_lyase"/>
    <property type="match status" value="1"/>
</dbReference>
<accession>A0A652YQK7</accession>
<protein>
    <recommendedName>
        <fullName evidence="3">Putative hydro-lyase FNL38_103142</fullName>
        <ecNumber evidence="3">4.2.1.-</ecNumber>
    </recommendedName>
</protein>
<gene>
    <name evidence="4" type="ORF">FNL38_103142</name>
</gene>
<evidence type="ECO:0000256" key="3">
    <source>
        <dbReference type="HAMAP-Rule" id="MF_01830"/>
    </source>
</evidence>
<evidence type="ECO:0000256" key="1">
    <source>
        <dbReference type="ARBA" id="ARBA00007896"/>
    </source>
</evidence>
<proteinExistence type="inferred from homology"/>
<reference evidence="4" key="1">
    <citation type="submission" date="2019-07" db="EMBL/GenBank/DDBJ databases">
        <title>Genomic Encyclopedia of Type Strains, Phase IV (KMG-IV): sequencing the most valuable type-strain genomes for metagenomic binning, comparative biology and taxonomic classification.</title>
        <authorList>
            <person name="Goeker M."/>
        </authorList>
    </citation>
    <scope>NUCLEOTIDE SEQUENCE</scope>
    <source>
        <strain evidence="4">DSM 44596</strain>
    </source>
</reference>
<dbReference type="NCBIfam" id="NF003969">
    <property type="entry name" value="PRK05463.1"/>
    <property type="match status" value="1"/>
</dbReference>
<dbReference type="FunFam" id="3.30.2040.10:FF:000001">
    <property type="entry name" value="D-glutamate cyclase, mitochondrial"/>
    <property type="match status" value="1"/>
</dbReference>
<comment type="caution">
    <text evidence="4">The sequence shown here is derived from an EMBL/GenBank/DDBJ whole genome shotgun (WGS) entry which is preliminary data.</text>
</comment>
<dbReference type="GO" id="GO:0016829">
    <property type="term" value="F:lyase activity"/>
    <property type="evidence" value="ECO:0007669"/>
    <property type="project" value="UniProtKB-KW"/>
</dbReference>
<dbReference type="PANTHER" id="PTHR32022:SF10">
    <property type="entry name" value="D-GLUTAMATE CYCLASE, MITOCHONDRIAL"/>
    <property type="match status" value="1"/>
</dbReference>
<organism evidence="4">
    <name type="scientific">Nocardia globerula</name>
    <dbReference type="NCBI Taxonomy" id="1818"/>
    <lineage>
        <taxon>Bacteria</taxon>
        <taxon>Bacillati</taxon>
        <taxon>Actinomycetota</taxon>
        <taxon>Actinomycetes</taxon>
        <taxon>Mycobacteriales</taxon>
        <taxon>Nocardiaceae</taxon>
        <taxon>Nocardia</taxon>
    </lineage>
</organism>